<name>A0A4V4HD00_DENBC</name>
<sequence length="182" mass="21303">MAQFEGAFTTDRLVLRPFRDSDAQKSFDLLNDIRVQPTIIDGYIAPLKPKFIEDFKARVNKMVFFAVLETKDTSEWVGLTSLRSENPKNRDGFFGIVLRPEHWEKGIGTEVTKWMTDYAFQCLAMHRVSLEVFELNERAIDLYKRVGFVEEGRKREGNWVNGRWTDVISMGMLEEEWRAQRS</sequence>
<keyword evidence="2" id="KW-0012">Acyltransferase</keyword>
<dbReference type="OrthoDB" id="630895at2759"/>
<dbReference type="SUPFAM" id="SSF55729">
    <property type="entry name" value="Acyl-CoA N-acyltransferases (Nat)"/>
    <property type="match status" value="1"/>
</dbReference>
<dbReference type="Pfam" id="PF13302">
    <property type="entry name" value="Acetyltransf_3"/>
    <property type="match status" value="1"/>
</dbReference>
<dbReference type="Gene3D" id="3.40.630.30">
    <property type="match status" value="1"/>
</dbReference>
<evidence type="ECO:0000313" key="3">
    <source>
        <dbReference type="Proteomes" id="UP000297245"/>
    </source>
</evidence>
<keyword evidence="3" id="KW-1185">Reference proteome</keyword>
<dbReference type="InterPro" id="IPR016181">
    <property type="entry name" value="Acyl_CoA_acyltransferase"/>
</dbReference>
<organism evidence="2 3">
    <name type="scientific">Dendrothele bispora (strain CBS 962.96)</name>
    <dbReference type="NCBI Taxonomy" id="1314807"/>
    <lineage>
        <taxon>Eukaryota</taxon>
        <taxon>Fungi</taxon>
        <taxon>Dikarya</taxon>
        <taxon>Basidiomycota</taxon>
        <taxon>Agaricomycotina</taxon>
        <taxon>Agaricomycetes</taxon>
        <taxon>Agaricomycetidae</taxon>
        <taxon>Agaricales</taxon>
        <taxon>Agaricales incertae sedis</taxon>
        <taxon>Dendrothele</taxon>
    </lineage>
</organism>
<reference evidence="2 3" key="1">
    <citation type="journal article" date="2019" name="Nat. Ecol. Evol.">
        <title>Megaphylogeny resolves global patterns of mushroom evolution.</title>
        <authorList>
            <person name="Varga T."/>
            <person name="Krizsan K."/>
            <person name="Foldi C."/>
            <person name="Dima B."/>
            <person name="Sanchez-Garcia M."/>
            <person name="Sanchez-Ramirez S."/>
            <person name="Szollosi G.J."/>
            <person name="Szarkandi J.G."/>
            <person name="Papp V."/>
            <person name="Albert L."/>
            <person name="Andreopoulos W."/>
            <person name="Angelini C."/>
            <person name="Antonin V."/>
            <person name="Barry K.W."/>
            <person name="Bougher N.L."/>
            <person name="Buchanan P."/>
            <person name="Buyck B."/>
            <person name="Bense V."/>
            <person name="Catcheside P."/>
            <person name="Chovatia M."/>
            <person name="Cooper J."/>
            <person name="Damon W."/>
            <person name="Desjardin D."/>
            <person name="Finy P."/>
            <person name="Geml J."/>
            <person name="Haridas S."/>
            <person name="Hughes K."/>
            <person name="Justo A."/>
            <person name="Karasinski D."/>
            <person name="Kautmanova I."/>
            <person name="Kiss B."/>
            <person name="Kocsube S."/>
            <person name="Kotiranta H."/>
            <person name="LaButti K.M."/>
            <person name="Lechner B.E."/>
            <person name="Liimatainen K."/>
            <person name="Lipzen A."/>
            <person name="Lukacs Z."/>
            <person name="Mihaltcheva S."/>
            <person name="Morgado L.N."/>
            <person name="Niskanen T."/>
            <person name="Noordeloos M.E."/>
            <person name="Ohm R.A."/>
            <person name="Ortiz-Santana B."/>
            <person name="Ovrebo C."/>
            <person name="Racz N."/>
            <person name="Riley R."/>
            <person name="Savchenko A."/>
            <person name="Shiryaev A."/>
            <person name="Soop K."/>
            <person name="Spirin V."/>
            <person name="Szebenyi C."/>
            <person name="Tomsovsky M."/>
            <person name="Tulloss R.E."/>
            <person name="Uehling J."/>
            <person name="Grigoriev I.V."/>
            <person name="Vagvolgyi C."/>
            <person name="Papp T."/>
            <person name="Martin F.M."/>
            <person name="Miettinen O."/>
            <person name="Hibbett D.S."/>
            <person name="Nagy L.G."/>
        </authorList>
    </citation>
    <scope>NUCLEOTIDE SEQUENCE [LARGE SCALE GENOMIC DNA]</scope>
    <source>
        <strain evidence="2 3">CBS 962.96</strain>
    </source>
</reference>
<dbReference type="GO" id="GO:0016747">
    <property type="term" value="F:acyltransferase activity, transferring groups other than amino-acyl groups"/>
    <property type="evidence" value="ECO:0007669"/>
    <property type="project" value="InterPro"/>
</dbReference>
<dbReference type="PANTHER" id="PTHR43415">
    <property type="entry name" value="SPERMIDINE N(1)-ACETYLTRANSFERASE"/>
    <property type="match status" value="1"/>
</dbReference>
<evidence type="ECO:0000313" key="2">
    <source>
        <dbReference type="EMBL" id="THU84925.1"/>
    </source>
</evidence>
<keyword evidence="2" id="KW-0808">Transferase</keyword>
<gene>
    <name evidence="2" type="ORF">K435DRAFT_843502</name>
</gene>
<feature type="domain" description="N-acetyltransferase" evidence="1">
    <location>
        <begin position="13"/>
        <end position="175"/>
    </location>
</feature>
<dbReference type="AlphaFoldDB" id="A0A4V4HD00"/>
<dbReference type="EMBL" id="ML179574">
    <property type="protein sequence ID" value="THU84925.1"/>
    <property type="molecule type" value="Genomic_DNA"/>
</dbReference>
<protein>
    <submittedName>
        <fullName evidence="2">Acyl-CoA N-acyltransferase</fullName>
    </submittedName>
</protein>
<dbReference type="PANTHER" id="PTHR43415:SF3">
    <property type="entry name" value="GNAT-FAMILY ACETYLTRANSFERASE"/>
    <property type="match status" value="1"/>
</dbReference>
<accession>A0A4V4HD00</accession>
<dbReference type="PROSITE" id="PS51186">
    <property type="entry name" value="GNAT"/>
    <property type="match status" value="1"/>
</dbReference>
<dbReference type="Proteomes" id="UP000297245">
    <property type="component" value="Unassembled WGS sequence"/>
</dbReference>
<evidence type="ECO:0000259" key="1">
    <source>
        <dbReference type="PROSITE" id="PS51186"/>
    </source>
</evidence>
<proteinExistence type="predicted"/>
<dbReference type="InterPro" id="IPR000182">
    <property type="entry name" value="GNAT_dom"/>
</dbReference>